<feature type="domain" description="RRM" evidence="4">
    <location>
        <begin position="43"/>
        <end position="156"/>
    </location>
</feature>
<dbReference type="SMART" id="SM00360">
    <property type="entry name" value="RRM"/>
    <property type="match status" value="1"/>
</dbReference>
<dbReference type="SUPFAM" id="SSF54928">
    <property type="entry name" value="RNA-binding domain, RBD"/>
    <property type="match status" value="1"/>
</dbReference>
<evidence type="ECO:0000259" key="4">
    <source>
        <dbReference type="PROSITE" id="PS50102"/>
    </source>
</evidence>
<dbReference type="InterPro" id="IPR012677">
    <property type="entry name" value="Nucleotide-bd_a/b_plait_sf"/>
</dbReference>
<dbReference type="Proteomes" id="UP000593575">
    <property type="component" value="Unassembled WGS sequence"/>
</dbReference>
<protein>
    <recommendedName>
        <fullName evidence="4">RRM domain-containing protein</fullName>
    </recommendedName>
</protein>
<dbReference type="PANTHER" id="PTHR48027">
    <property type="entry name" value="HETEROGENEOUS NUCLEAR RIBONUCLEOPROTEIN 87F-RELATED"/>
    <property type="match status" value="1"/>
</dbReference>
<evidence type="ECO:0000313" key="6">
    <source>
        <dbReference type="Proteomes" id="UP000593575"/>
    </source>
</evidence>
<sequence length="299" mass="31264">MAFLSKIGGILKQTVSMQLNARLSESRPGLFQVFRSMSSAPSSKLFVGGISFQMDDQSLNEAFSKYGEVVEARVIVDRETGRSRGFGFITYTSTEDASSALQALDGQGGDIPLVQTYGFRFIASKFYLYVKSMLLDVGVLDKILHGRQVRVDYANDRPRRNFGGAGGYGGDGGYGGGNYGGGGYGRNDGGNIGYGNSGNYGGQGSYGGDNYGTGGGVGYGSNFGQSTNYDNGSFEVAGGGSGSEGFAAGGENVGFGGGDQLGSAEDSYKEETAGFGVNDPPSDNFRDDEDRNGDLSKRV</sequence>
<proteinExistence type="predicted"/>
<evidence type="ECO:0000256" key="3">
    <source>
        <dbReference type="SAM" id="MobiDB-lite"/>
    </source>
</evidence>
<keyword evidence="6" id="KW-1185">Reference proteome</keyword>
<feature type="region of interest" description="Disordered" evidence="3">
    <location>
        <begin position="248"/>
        <end position="299"/>
    </location>
</feature>
<organism evidence="5 6">
    <name type="scientific">Gossypium armourianum</name>
    <dbReference type="NCBI Taxonomy" id="34283"/>
    <lineage>
        <taxon>Eukaryota</taxon>
        <taxon>Viridiplantae</taxon>
        <taxon>Streptophyta</taxon>
        <taxon>Embryophyta</taxon>
        <taxon>Tracheophyta</taxon>
        <taxon>Spermatophyta</taxon>
        <taxon>Magnoliopsida</taxon>
        <taxon>eudicotyledons</taxon>
        <taxon>Gunneridae</taxon>
        <taxon>Pentapetalae</taxon>
        <taxon>rosids</taxon>
        <taxon>malvids</taxon>
        <taxon>Malvales</taxon>
        <taxon>Malvaceae</taxon>
        <taxon>Malvoideae</taxon>
        <taxon>Gossypium</taxon>
    </lineage>
</organism>
<dbReference type="EMBL" id="JABFAE010000003">
    <property type="protein sequence ID" value="MBA0825003.1"/>
    <property type="molecule type" value="Genomic_DNA"/>
</dbReference>
<dbReference type="Pfam" id="PF00076">
    <property type="entry name" value="RRM_1"/>
    <property type="match status" value="1"/>
</dbReference>
<name>A0A7J9ISZ4_9ROSI</name>
<dbReference type="InterPro" id="IPR000504">
    <property type="entry name" value="RRM_dom"/>
</dbReference>
<dbReference type="PROSITE" id="PS50102">
    <property type="entry name" value="RRM"/>
    <property type="match status" value="1"/>
</dbReference>
<evidence type="ECO:0000256" key="1">
    <source>
        <dbReference type="ARBA" id="ARBA00022884"/>
    </source>
</evidence>
<dbReference type="Gene3D" id="3.30.70.330">
    <property type="match status" value="1"/>
</dbReference>
<dbReference type="GO" id="GO:0003723">
    <property type="term" value="F:RNA binding"/>
    <property type="evidence" value="ECO:0007669"/>
    <property type="project" value="UniProtKB-UniRule"/>
</dbReference>
<evidence type="ECO:0000256" key="2">
    <source>
        <dbReference type="PROSITE-ProRule" id="PRU00176"/>
    </source>
</evidence>
<accession>A0A7J9ISZ4</accession>
<feature type="compositionally biased region" description="Basic and acidic residues" evidence="3">
    <location>
        <begin position="284"/>
        <end position="299"/>
    </location>
</feature>
<feature type="compositionally biased region" description="Gly residues" evidence="3">
    <location>
        <begin position="248"/>
        <end position="260"/>
    </location>
</feature>
<dbReference type="InterPro" id="IPR035979">
    <property type="entry name" value="RBD_domain_sf"/>
</dbReference>
<reference evidence="5 6" key="1">
    <citation type="journal article" date="2019" name="Genome Biol. Evol.">
        <title>Insights into the evolution of the New World diploid cottons (Gossypium, subgenus Houzingenia) based on genome sequencing.</title>
        <authorList>
            <person name="Grover C.E."/>
            <person name="Arick M.A. 2nd"/>
            <person name="Thrash A."/>
            <person name="Conover J.L."/>
            <person name="Sanders W.S."/>
            <person name="Peterson D.G."/>
            <person name="Frelichowski J.E."/>
            <person name="Scheffler J.A."/>
            <person name="Scheffler B.E."/>
            <person name="Wendel J.F."/>
        </authorList>
    </citation>
    <scope>NUCLEOTIDE SEQUENCE [LARGE SCALE GENOMIC DNA]</scope>
    <source>
        <strain evidence="5">6</strain>
        <tissue evidence="5">Leaf</tissue>
    </source>
</reference>
<dbReference type="InterPro" id="IPR052462">
    <property type="entry name" value="SLIRP/GR-RBP-like"/>
</dbReference>
<evidence type="ECO:0000313" key="5">
    <source>
        <dbReference type="EMBL" id="MBA0825003.1"/>
    </source>
</evidence>
<comment type="caution">
    <text evidence="5">The sequence shown here is derived from an EMBL/GenBank/DDBJ whole genome shotgun (WGS) entry which is preliminary data.</text>
</comment>
<dbReference type="AlphaFoldDB" id="A0A7J9ISZ4"/>
<gene>
    <name evidence="5" type="ORF">Goarm_021629</name>
</gene>
<keyword evidence="1 2" id="KW-0694">RNA-binding</keyword>